<evidence type="ECO:0000313" key="1">
    <source>
        <dbReference type="EMBL" id="KAK3789887.1"/>
    </source>
</evidence>
<dbReference type="Proteomes" id="UP001283361">
    <property type="component" value="Unassembled WGS sequence"/>
</dbReference>
<proteinExistence type="predicted"/>
<dbReference type="AlphaFoldDB" id="A0AAE1E0U9"/>
<evidence type="ECO:0000313" key="2">
    <source>
        <dbReference type="Proteomes" id="UP001283361"/>
    </source>
</evidence>
<gene>
    <name evidence="1" type="ORF">RRG08_060440</name>
</gene>
<keyword evidence="2" id="KW-1185">Reference proteome</keyword>
<accession>A0AAE1E0U9</accession>
<reference evidence="1" key="1">
    <citation type="journal article" date="2023" name="G3 (Bethesda)">
        <title>A reference genome for the long-term kleptoplast-retaining sea slug Elysia crispata morphotype clarki.</title>
        <authorList>
            <person name="Eastman K.E."/>
            <person name="Pendleton A.L."/>
            <person name="Shaikh M.A."/>
            <person name="Suttiyut T."/>
            <person name="Ogas R."/>
            <person name="Tomko P."/>
            <person name="Gavelis G."/>
            <person name="Widhalm J.R."/>
            <person name="Wisecaver J.H."/>
        </authorList>
    </citation>
    <scope>NUCLEOTIDE SEQUENCE</scope>
    <source>
        <strain evidence="1">ECLA1</strain>
    </source>
</reference>
<dbReference type="EMBL" id="JAWDGP010001626">
    <property type="protein sequence ID" value="KAK3789887.1"/>
    <property type="molecule type" value="Genomic_DNA"/>
</dbReference>
<sequence>MSLQEDQDGRKTPCGQDFAENIKHKVWLRVGLEDLEIVKRSANSQTNCRQEKVEEDLSTVTQMAELAGKLPCHHQDMSLNSARKGR</sequence>
<protein>
    <submittedName>
        <fullName evidence="1">Uncharacterized protein</fullName>
    </submittedName>
</protein>
<organism evidence="1 2">
    <name type="scientific">Elysia crispata</name>
    <name type="common">lettuce slug</name>
    <dbReference type="NCBI Taxonomy" id="231223"/>
    <lineage>
        <taxon>Eukaryota</taxon>
        <taxon>Metazoa</taxon>
        <taxon>Spiralia</taxon>
        <taxon>Lophotrochozoa</taxon>
        <taxon>Mollusca</taxon>
        <taxon>Gastropoda</taxon>
        <taxon>Heterobranchia</taxon>
        <taxon>Euthyneura</taxon>
        <taxon>Panpulmonata</taxon>
        <taxon>Sacoglossa</taxon>
        <taxon>Placobranchoidea</taxon>
        <taxon>Plakobranchidae</taxon>
        <taxon>Elysia</taxon>
    </lineage>
</organism>
<name>A0AAE1E0U9_9GAST</name>
<comment type="caution">
    <text evidence="1">The sequence shown here is derived from an EMBL/GenBank/DDBJ whole genome shotgun (WGS) entry which is preliminary data.</text>
</comment>